<protein>
    <submittedName>
        <fullName evidence="2">Uncharacterized protein</fullName>
    </submittedName>
</protein>
<accession>A0AAW4XSW4</accession>
<keyword evidence="1" id="KW-0812">Transmembrane</keyword>
<dbReference type="AlphaFoldDB" id="A0AAW4XSW4"/>
<gene>
    <name evidence="2" type="ORF">LPW39_04080</name>
</gene>
<feature type="transmembrane region" description="Helical" evidence="1">
    <location>
        <begin position="6"/>
        <end position="28"/>
    </location>
</feature>
<dbReference type="RefSeq" id="WP_230771545.1">
    <property type="nucleotide sequence ID" value="NZ_JAJNCT010000005.1"/>
</dbReference>
<reference evidence="2 3" key="1">
    <citation type="submission" date="2021-11" db="EMBL/GenBank/DDBJ databases">
        <title>Genome sequence.</title>
        <authorList>
            <person name="Sun Q."/>
        </authorList>
    </citation>
    <scope>NUCLEOTIDE SEQUENCE [LARGE SCALE GENOMIC DNA]</scope>
    <source>
        <strain evidence="2 3">KCTC 12005</strain>
    </source>
</reference>
<evidence type="ECO:0000256" key="1">
    <source>
        <dbReference type="SAM" id="Phobius"/>
    </source>
</evidence>
<sequence>MSNWWMFSIAVTCFMQACALMCLFVRLTDVLDRLNKCKVSVDAGVLKAPVGSTILITPAAPLSQKQFEQLKEYLAAAATGVEFVVLDASLKAQIINGAPE</sequence>
<organism evidence="2 3">
    <name type="scientific">Comamonas koreensis</name>
    <dbReference type="NCBI Taxonomy" id="160825"/>
    <lineage>
        <taxon>Bacteria</taxon>
        <taxon>Pseudomonadati</taxon>
        <taxon>Pseudomonadota</taxon>
        <taxon>Betaproteobacteria</taxon>
        <taxon>Burkholderiales</taxon>
        <taxon>Comamonadaceae</taxon>
        <taxon>Comamonas</taxon>
    </lineage>
</organism>
<name>A0AAW4XSW4_9BURK</name>
<evidence type="ECO:0000313" key="2">
    <source>
        <dbReference type="EMBL" id="MCD2164311.1"/>
    </source>
</evidence>
<evidence type="ECO:0000313" key="3">
    <source>
        <dbReference type="Proteomes" id="UP001199260"/>
    </source>
</evidence>
<keyword evidence="1" id="KW-0472">Membrane</keyword>
<proteinExistence type="predicted"/>
<keyword evidence="1" id="KW-1133">Transmembrane helix</keyword>
<keyword evidence="3" id="KW-1185">Reference proteome</keyword>
<dbReference type="Proteomes" id="UP001199260">
    <property type="component" value="Unassembled WGS sequence"/>
</dbReference>
<dbReference type="EMBL" id="JAJNCT010000005">
    <property type="protein sequence ID" value="MCD2164311.1"/>
    <property type="molecule type" value="Genomic_DNA"/>
</dbReference>
<comment type="caution">
    <text evidence="2">The sequence shown here is derived from an EMBL/GenBank/DDBJ whole genome shotgun (WGS) entry which is preliminary data.</text>
</comment>